<feature type="compositionally biased region" description="Polar residues" evidence="1">
    <location>
        <begin position="236"/>
        <end position="245"/>
    </location>
</feature>
<dbReference type="EMBL" id="CP026378">
    <property type="protein sequence ID" value="AUY26733.1"/>
    <property type="molecule type" value="Genomic_DNA"/>
</dbReference>
<feature type="domain" description="Bacterial Ig-like" evidence="3">
    <location>
        <begin position="332"/>
        <end position="407"/>
    </location>
</feature>
<dbReference type="Pfam" id="PF17936">
    <property type="entry name" value="Big_6"/>
    <property type="match status" value="4"/>
</dbReference>
<feature type="domain" description="Bacterial Ig-like" evidence="3">
    <location>
        <begin position="796"/>
        <end position="871"/>
    </location>
</feature>
<proteinExistence type="predicted"/>
<feature type="compositionally biased region" description="Polar residues" evidence="1">
    <location>
        <begin position="267"/>
        <end position="290"/>
    </location>
</feature>
<evidence type="ECO:0000313" key="4">
    <source>
        <dbReference type="EMBL" id="AUY26733.1"/>
    </source>
</evidence>
<dbReference type="NCBIfam" id="NF033510">
    <property type="entry name" value="Ca_tandemer"/>
    <property type="match status" value="15"/>
</dbReference>
<feature type="domain" description="Bacterial Ig-like" evidence="3">
    <location>
        <begin position="1265"/>
        <end position="1338"/>
    </location>
</feature>
<feature type="domain" description="Bacterial Ig-like" evidence="3">
    <location>
        <begin position="573"/>
        <end position="655"/>
    </location>
</feature>
<dbReference type="InterPro" id="IPR044016">
    <property type="entry name" value="Big_13"/>
</dbReference>
<evidence type="ECO:0000256" key="1">
    <source>
        <dbReference type="SAM" id="MobiDB-lite"/>
    </source>
</evidence>
<dbReference type="InterPro" id="IPR041498">
    <property type="entry name" value="Big_6"/>
</dbReference>
<name>A0ABM6S4G5_9GAMM</name>
<dbReference type="InterPro" id="IPR013783">
    <property type="entry name" value="Ig-like_fold"/>
</dbReference>
<reference evidence="4 5" key="1">
    <citation type="submission" date="2018-01" db="EMBL/GenBank/DDBJ databases">
        <title>Complete and assembled Genome of Pantoea calida DSM22759T.</title>
        <authorList>
            <person name="Stevens M.J.A."/>
            <person name="Zurfluh K."/>
            <person name="Stephan R."/>
        </authorList>
    </citation>
    <scope>NUCLEOTIDE SEQUENCE [LARGE SCALE GENOMIC DNA]</scope>
    <source>
        <strain evidence="4 5">DSM 22759</strain>
    </source>
</reference>
<feature type="domain" description="Bacterial Ig-like" evidence="3">
    <location>
        <begin position="1142"/>
        <end position="1223"/>
    </location>
</feature>
<feature type="domain" description="Bacterial Ig-like" evidence="3">
    <location>
        <begin position="1932"/>
        <end position="2022"/>
    </location>
</feature>
<feature type="domain" description="Bacterial Ig" evidence="2">
    <location>
        <begin position="2137"/>
        <end position="2204"/>
    </location>
</feature>
<sequence length="4114" mass="422807">MPHRGKYNIELIDETTGHAPQLVTTKRVGNNLVLAFEGGDADAPDVILEDYYDNDSVHLIGQAENGQYYEYIPTSGEVADYPPAMLDGQNSQVVLGGEGSTIADPVADGDNFAWLPFLLLGAATAGVAGVAWAASNNHNGGSHSASPKLNVTINPPTDEDKDGRPELSGTSSSPNADVTITLPDGSTLTTKTDKDGNWAIEAPASQPNGAITVTVTDSSGNTGTANIDYRDETAPETPSITQNDDNGLAGKAEPGAKVTITDKDSGETTTVTADENGDWSIQPNPINKGDNTATVVAEDPAGNVSPPLIVNRPVADIVSGSISLTDDVAPVTGVIADGGVTNDTRPTYSGKATPGTDHVNIYDNGELIGSAPVDKDGNWRFTPAKSLAEGSSHNYTVAAVEAAGKEGAHISGTADDGWSFTIDSIAPDNNTSGIVDGSLSLTDDVGPVTGPILDGGVTDDTRPTFSGKATDDIDHVNIYDNGELIGSAPVDENGNWSFTPETDLAEGDHSLSASAVDKAGNEGPQTGGADAGWDFTVDTSAPDNTTSGIVDGSLSLTDDVGPVTGPIPDGGNIDDARPTFSGKATSDIDHVNIYDNGELIGSAPVDKDGNWSFTPETDLAEGEHSLSAAAVDKAGNEGAPVSGTDDESWDFTVDTSAPDNNTSGIVSGSLSLTDDVAPVTGVIVDGGSTNDARPTYAGKATSDIDHVNIYDRGTLIGSASVGQDNGWSFTPETDLAAGDHAFTVAAVDKAGNEGAQISGTNDESWDFTLDVTAPDNSTSGIVDGSLSLTDDVGPVTGPITDGGITDDARPTFSGKATDDIDRVNIYDKGTLIGSAPVDENGNWSFTPETDLAEGDHSLSAAAVDKAGNEGAPVSGTDDGSWDFTVDTSAPDNNTSGIVSGSLSLTDDVGPVTGPITDGGITDDARPTFSGKATSDIDHVNIYDKGTLIGSAPVDKDGNWSFTPETDLAEGEHAFTAAAVDKAGNEGAPVSGTDDESWDFTLDVTAPDNSTSGIVDGSLSLTDDVGAVTGPITDSGVTDDARPTFSGKATSDIDHVNIYDKGTLIGSAPVDENGNWSFTPETDLAEGEHSLTAAAVDKAGNEGAPVSGTDDESWDFTLNITAPDTGVFAGGSISLTDDVVPVTGVITDGSSTNDARPTYAGTITAEGLAGGVVSVNIYDKGTLIGNAAVDQTSGAWSFTPETDLTEGNHAFTVAAVDRAGNVGAQISGTNDESWDFTLDVTVPDNSTSGIVDDSLSLTDDVGPVTGPIPDGGVTDDARPTFSGKATSDIDHVNIYDKGTLIGSAPVDENGNWSFTPGTDLAEGEHSLSAAAVDKAGNEGARVSGTDDESWDFTLDVTAPDNSTSGIVDGSLSLTDDVGPVTGPILDGGFTDDARPTFSGKATDDIDHVNIYDNGELIGSAPVDENGNWSFTPETDLAEGEHSLSAAAVDKAGNEGAPVSGTDDGNWDFTVDTSAPDNNTSGIVDGSLSLTDDVGAVTGPITDGGITDDARPTFSGKATSDIDHVNIYDKGTLIGSAPVDENGNWSFTPETDLAEGDHAFTAAAVDKAGNEGPQTGGADDSWDFTVDITAPDAEAFENDSVTLTDNVGPVQGNINDGDTTDDAQPTYAGRITADALAEGVASVNIYDHGELIGNVPVDQETGTWSFTPGKSLASGDHSLTVAAVDAAGNVGPQISGTEDEAWDFTLLTSAPAQPSIENIRDDFTQGEDDDTGYLQKGQVTNDATLTVNGTAGPGMTVQVWATDSSNNRVQVGEGKVDKDGRWSITISELGADGSYTLTATAVNAAGVSSAETGGFPIVLDTAAPDAAVATLMDDEGDKQGAISPGGVTDDRSPVLTGTGEAGATVSVYLDGADAPVGSVVVNAQGNWTLPLGTLTDGEHSYQTKITDAAGNETRGEAVTFTVDSSAVALTIDQANDDVGSITGAVLNNGLTDDSSPELQGSATPGATVTIKDEDGSVLGTVEADAMGVWRFQLENVPDGVHTWTAETTNAAQNTAQATITLTIDSTPPAPPVITSLEDDVGTVQFTSNVQGNVTDDPAPTLTGTAEAGAIVTLYDGSNVLGVVTANAEGCWSYTPTTNLTEGTHSITATATDAAGNVSAPSASWNFVLDITAPNVGISGNSTESLSGQSEPGVLITVETANGEKFTAVADQNGRWIMTPNPVAAGESGKIYATDPAGNVGDPLSFQGSALASYDLLNESEQVNTTTAGDQLNPSTTRLADGRIVVTWQGAGSGSDVFMQLYEADGVHKIGTEQLVNQRTGGNQDSPQVVALADGGFLIVYESYGGGLDNSGDGVIARRYGADGGAMTDEFLVNATTVGSQRMPSAVATADGGYIITWESESKVIYQRRYDADNQPGDEVAVLTGTSVGTSGGPEMAAFTDAAHQGMYITVWSAAGGPSDSNSTGVVGQIFGADGQPLGNAFQVNTTMDASQNYPDVITLTDGSFVVYWDTDDSGANGSDIRAVHYRVDAETGSVSVVGTGDFIVNSYTAGKQYKPVGVALEDGGYLIIWGSDGGDGSGSAVYAQRYDADDHKVGREFIVNTTTKGNQGTGGDSTDATHILDATLTADGNVYVTWQSDNVDGSGNGVEGIVINPDAAYYSEFTVNSTTTGAQTVSSVSSLPGGGSVVVWQSASGDGSGSCVMGQMLDAKGQPVGREFIVNTTTTGDQTVPQVAVLTDGSFEVVWVSGGYIKGQKFTYSHDSDGAINGVTTSGAEFNVNSGTGASSQGHPVITPLSDGGYMVVWQAAVDNVWQIYGRQYDADGSPVADQQILSSTSLSVSGILGVGADWEPLPSVTTLSNGKVAITYTKKGNGYDTAVKIYDPTTHTVGTEFIANQTVTNNQASPSVSALDNGNFVVTWDSNDKSGPDQNGYSVWGRIYDAEGKAVSNEFIINTVTAGDQHLAKVASRPDGSFVIVFVSATDADAGAGTYGIYAQYFDASGARVGQQMRINQLTYGDQTEVDVTFLEGGQLYVTWTDAGVGDGSGSAIKGRIVDLVETLGLEEQTPQNDDPTLIDYQPSTVSTQTGEDNIPPNVGISTNTAEKLGGQTEPGVTVTVTDAKGVEHTVIADDKGAWSIEPNPLNVGDNGYISVSDLAGNTSVPILISGSALDSYDLLNESAQVNTTTAGDQLNPSTTRLADGRIVVTWQGAGSGSDVFMQLYEADGVHKIGTEQLVNQRTGGNQDSPQVVALADGGFLIVYESYGGGLDNSGDGVIARRYGADGGAMTDEFLVNATTVGSQRMPSAVATADGGYIITWESESKVIYQRRYDADNQPGDEVAVLTGTSVGTSGGPEMAAFTDAAHQGMYITVWSAAGGPSDSNSTGVVGQIFGADGQPLGNAFQVNTTMDASQNYPDVITLADGSFVVYWDTDDSGANGSDIRAVHYRVDAETGSVSVVGTGDFIVNSYTAGKQYKPVGVALEDGGYLIIWGSDGGDGSGSAVYAQRYDADDHKVGREFIVNTTTKGNQGTGGDSTDATHILDATLTADGNVYVTWQSDNVDGSGNGVEGIVINPDAAYYSEFAVNTTTTGDQTASKVVSLPTGGLFEVWVSASGDGSGTAIKGQMLDAKGQPVGSEFTVNSTTTGNQLTPVVLENGNIEVVWTSPGTNGANYIKGQQYSYSYDKEGNINGLTPVGGEFNISSGAGATGQQHPDVTSLDDGGYIVVWEALVGGEYKIFARQYDADNSPATGEIVLASTGLTTGILGNSNSWSALPSIAQLSNGQIAVTYAVKGTGYDTSVVMYDPATHVVSSSSIVNQTTSGDQASATVSALDNGNFVVTWDSNDNSGPDQSGYSVWGRLYDGSGKALSNEFIINTDTAGNQHLPKVVSRADGSFVALFVSATDGDAGPGTYGIYAQYFDAAGHKVGQQIQINQLNFGDQTEVDATFTEGGQLYVTWTDSGVGDGSGSAIKGRLVDLVETLGLPDDGTGVTHIDYRPAQHYLNGTDGNDSLDGRGAIAIDGKGGDDTIFINSTAFSSINGGDGNDTLVWDSNNNFELGSVSSKISGIETIHMGNNAAQTLVISASDILEMTKDNGESEHVLKITGDDGDSNTNGARDTVSINKSVWTASSSETENGVTYDVYVHNDDATVKLMIQHGLNVV</sequence>
<evidence type="ECO:0008006" key="6">
    <source>
        <dbReference type="Google" id="ProtNLM"/>
    </source>
</evidence>
<feature type="domain" description="Bacterial Ig" evidence="2">
    <location>
        <begin position="3052"/>
        <end position="3120"/>
    </location>
</feature>
<accession>A0ABM6S4G5</accession>
<feature type="domain" description="Bacterial Ig-like" evidence="3">
    <location>
        <begin position="2048"/>
        <end position="2127"/>
    </location>
</feature>
<dbReference type="Gene3D" id="3.30.420.430">
    <property type="match status" value="11"/>
</dbReference>
<evidence type="ECO:0000313" key="5">
    <source>
        <dbReference type="Proteomes" id="UP000237673"/>
    </source>
</evidence>
<feature type="domain" description="Bacterial Ig" evidence="2">
    <location>
        <begin position="166"/>
        <end position="225"/>
    </location>
</feature>
<feature type="domain" description="Bacterial Ig-like" evidence="3">
    <location>
        <begin position="1614"/>
        <end position="1689"/>
    </location>
</feature>
<feature type="region of interest" description="Disordered" evidence="1">
    <location>
        <begin position="138"/>
        <end position="194"/>
    </location>
</feature>
<keyword evidence="5" id="KW-1185">Reference proteome</keyword>
<feature type="compositionally biased region" description="Polar residues" evidence="1">
    <location>
        <begin position="168"/>
        <end position="190"/>
    </location>
</feature>
<feature type="domain" description="Bacterial Ig" evidence="2">
    <location>
        <begin position="234"/>
        <end position="310"/>
    </location>
</feature>
<feature type="domain" description="Bacterial Ig-like" evidence="3">
    <location>
        <begin position="1725"/>
        <end position="1819"/>
    </location>
</feature>
<feature type="domain" description="Bacterial Ig-like" evidence="3">
    <location>
        <begin position="1496"/>
        <end position="1573"/>
    </location>
</feature>
<feature type="domain" description="Bacterial Ig-like" evidence="3">
    <location>
        <begin position="1833"/>
        <end position="1921"/>
    </location>
</feature>
<gene>
    <name evidence="4" type="ORF">C2E16_18755</name>
</gene>
<organism evidence="4 5">
    <name type="scientific">Mixta calida</name>
    <dbReference type="NCBI Taxonomy" id="665913"/>
    <lineage>
        <taxon>Bacteria</taxon>
        <taxon>Pseudomonadati</taxon>
        <taxon>Pseudomonadota</taxon>
        <taxon>Gammaproteobacteria</taxon>
        <taxon>Enterobacterales</taxon>
        <taxon>Erwiniaceae</taxon>
        <taxon>Mixta</taxon>
    </lineage>
</organism>
<evidence type="ECO:0000259" key="3">
    <source>
        <dbReference type="Pfam" id="PF19077"/>
    </source>
</evidence>
<dbReference type="Pfam" id="PF19077">
    <property type="entry name" value="Big_13"/>
    <property type="match status" value="16"/>
</dbReference>
<feature type="domain" description="Bacterial Ig-like" evidence="3">
    <location>
        <begin position="1028"/>
        <end position="1101"/>
    </location>
</feature>
<feature type="region of interest" description="Disordered" evidence="1">
    <location>
        <begin position="228"/>
        <end position="290"/>
    </location>
</feature>
<protein>
    <recommendedName>
        <fullName evidence="6">Ig-like domain repeat protein</fullName>
    </recommendedName>
</protein>
<evidence type="ECO:0000259" key="2">
    <source>
        <dbReference type="Pfam" id="PF17936"/>
    </source>
</evidence>
<feature type="domain" description="Bacterial Ig-like" evidence="3">
    <location>
        <begin position="680"/>
        <end position="755"/>
    </location>
</feature>
<dbReference type="Gene3D" id="2.60.40.10">
    <property type="entry name" value="Immunoglobulins"/>
    <property type="match status" value="8"/>
</dbReference>
<dbReference type="Proteomes" id="UP000237673">
    <property type="component" value="Chromosome"/>
</dbReference>
<feature type="region of interest" description="Disordered" evidence="1">
    <location>
        <begin position="484"/>
        <end position="505"/>
    </location>
</feature>
<feature type="domain" description="Bacterial Ig-like" evidence="3">
    <location>
        <begin position="912"/>
        <end position="986"/>
    </location>
</feature>
<feature type="domain" description="Bacterial Ig-like" evidence="3">
    <location>
        <begin position="1387"/>
        <end position="1455"/>
    </location>
</feature>
<feature type="domain" description="Bacterial Ig-like" evidence="3">
    <location>
        <begin position="455"/>
        <end position="539"/>
    </location>
</feature>